<dbReference type="AlphaFoldDB" id="A0AAP0EBQ0"/>
<protein>
    <submittedName>
        <fullName evidence="1">Uncharacterized protein</fullName>
    </submittedName>
</protein>
<proteinExistence type="predicted"/>
<gene>
    <name evidence="1" type="ORF">Scep_027705</name>
</gene>
<sequence>MVANVIQEWDHDGGDRQEERGRAVRAAREGINNSILSAWCVENVVIESQEFGNPFLLFWSLYSLC</sequence>
<name>A0AAP0EBQ0_9MAGN</name>
<evidence type="ECO:0000313" key="1">
    <source>
        <dbReference type="EMBL" id="KAK9088623.1"/>
    </source>
</evidence>
<organism evidence="1 2">
    <name type="scientific">Stephania cephalantha</name>
    <dbReference type="NCBI Taxonomy" id="152367"/>
    <lineage>
        <taxon>Eukaryota</taxon>
        <taxon>Viridiplantae</taxon>
        <taxon>Streptophyta</taxon>
        <taxon>Embryophyta</taxon>
        <taxon>Tracheophyta</taxon>
        <taxon>Spermatophyta</taxon>
        <taxon>Magnoliopsida</taxon>
        <taxon>Ranunculales</taxon>
        <taxon>Menispermaceae</taxon>
        <taxon>Menispermoideae</taxon>
        <taxon>Cissampelideae</taxon>
        <taxon>Stephania</taxon>
    </lineage>
</organism>
<keyword evidence="2" id="KW-1185">Reference proteome</keyword>
<dbReference type="Proteomes" id="UP001419268">
    <property type="component" value="Unassembled WGS sequence"/>
</dbReference>
<accession>A0AAP0EBQ0</accession>
<evidence type="ECO:0000313" key="2">
    <source>
        <dbReference type="Proteomes" id="UP001419268"/>
    </source>
</evidence>
<reference evidence="1 2" key="1">
    <citation type="submission" date="2024-01" db="EMBL/GenBank/DDBJ databases">
        <title>Genome assemblies of Stephania.</title>
        <authorList>
            <person name="Yang L."/>
        </authorList>
    </citation>
    <scope>NUCLEOTIDE SEQUENCE [LARGE SCALE GENOMIC DNA]</scope>
    <source>
        <strain evidence="1">JXDWG</strain>
        <tissue evidence="1">Leaf</tissue>
    </source>
</reference>
<comment type="caution">
    <text evidence="1">The sequence shown here is derived from an EMBL/GenBank/DDBJ whole genome shotgun (WGS) entry which is preliminary data.</text>
</comment>
<dbReference type="EMBL" id="JBBNAG010000012">
    <property type="protein sequence ID" value="KAK9088623.1"/>
    <property type="molecule type" value="Genomic_DNA"/>
</dbReference>